<dbReference type="AlphaFoldDB" id="A0A7X1NQZ8"/>
<reference evidence="2" key="1">
    <citation type="submission" date="2019-07" db="EMBL/GenBank/DDBJ databases">
        <title>Arthrobacter KR32 sp. nov., isolated from mountain cheese made of cows milk.</title>
        <authorList>
            <person name="Flegler A."/>
        </authorList>
    </citation>
    <scope>NUCLEOTIDE SEQUENCE [LARGE SCALE GENOMIC DNA]</scope>
    <source>
        <strain evidence="2">KR32</strain>
    </source>
</reference>
<keyword evidence="2" id="KW-1185">Reference proteome</keyword>
<comment type="caution">
    <text evidence="1">The sequence shown here is derived from an EMBL/GenBank/DDBJ whole genome shotgun (WGS) entry which is preliminary data.</text>
</comment>
<proteinExistence type="predicted"/>
<protein>
    <recommendedName>
        <fullName evidence="3">Asp23/Gls24 family envelope stress response protein</fullName>
    </recommendedName>
</protein>
<accession>A0A7X1NQZ8</accession>
<gene>
    <name evidence="1" type="ORF">FNH21_11235</name>
</gene>
<evidence type="ECO:0000313" key="1">
    <source>
        <dbReference type="EMBL" id="MPY11282.1"/>
    </source>
</evidence>
<dbReference type="EMBL" id="VJXX01000003">
    <property type="protein sequence ID" value="MPY11282.1"/>
    <property type="molecule type" value="Genomic_DNA"/>
</dbReference>
<dbReference type="OrthoDB" id="9965105at2"/>
<evidence type="ECO:0008006" key="3">
    <source>
        <dbReference type="Google" id="ProtNLM"/>
    </source>
</evidence>
<name>A0A7X1NQZ8_9MICC</name>
<evidence type="ECO:0000313" key="2">
    <source>
        <dbReference type="Proteomes" id="UP000326464"/>
    </source>
</evidence>
<sequence length="132" mass="13591">MTTDLPDLARAIEVQVTATEGVAGLYPPHSALRTILEAGRARTVAATDGEGLVGLREEAGTLVVHIRFAGLAEYPGPALVRRVATAVRHALGDRAEGAEVRVQLCAFVAGADLPEVEGTRRAGGVAGPTGQD</sequence>
<organism evidence="1 2">
    <name type="scientific">Arthrobacter bussei</name>
    <dbReference type="NCBI Taxonomy" id="2594179"/>
    <lineage>
        <taxon>Bacteria</taxon>
        <taxon>Bacillati</taxon>
        <taxon>Actinomycetota</taxon>
        <taxon>Actinomycetes</taxon>
        <taxon>Micrococcales</taxon>
        <taxon>Micrococcaceae</taxon>
        <taxon>Arthrobacter</taxon>
    </lineage>
</organism>
<dbReference type="RefSeq" id="WP_152815539.1">
    <property type="nucleotide sequence ID" value="NZ_VJXX01000003.1"/>
</dbReference>
<dbReference type="Proteomes" id="UP000326464">
    <property type="component" value="Unassembled WGS sequence"/>
</dbReference>